<dbReference type="EMBL" id="LMVM01000012">
    <property type="protein sequence ID" value="PAV04911.1"/>
    <property type="molecule type" value="Genomic_DNA"/>
</dbReference>
<keyword evidence="2" id="KW-1185">Reference proteome</keyword>
<sequence>MAAQNIYSRKISSKEAKEDFIFILKSKLSFFPPIGTNFELSNENISREVMVESYPCTCRGPDRPHEHYFISWEGLAAGDKIEITKDSQNKYNLQIQYGFTEVFD</sequence>
<reference evidence="1 2" key="1">
    <citation type="journal article" date="2017" name="BMC Genomics">
        <title>Genomic analysis of methanogenic archaea reveals a shift towards energy conservation.</title>
        <authorList>
            <person name="Gilmore S.P."/>
            <person name="Henske J.K."/>
            <person name="Sexton J.A."/>
            <person name="Solomon K.V."/>
            <person name="Seppala S."/>
            <person name="Yoo J.I."/>
            <person name="Huyett L.M."/>
            <person name="Pressman A."/>
            <person name="Cogan J.Z."/>
            <person name="Kivenson V."/>
            <person name="Peng X."/>
            <person name="Tan Y."/>
            <person name="Valentine D.L."/>
            <person name="O'Malley M.A."/>
        </authorList>
    </citation>
    <scope>NUCLEOTIDE SEQUENCE [LARGE SCALE GENOMIC DNA]</scope>
    <source>
        <strain evidence="1 2">M.o.H.</strain>
    </source>
</reference>
<dbReference type="OrthoDB" id="67559at2157"/>
<dbReference type="AlphaFoldDB" id="A0A2A2H619"/>
<dbReference type="RefSeq" id="WP_069584352.1">
    <property type="nucleotide sequence ID" value="NZ_LMVM01000012.1"/>
</dbReference>
<evidence type="ECO:0000313" key="2">
    <source>
        <dbReference type="Proteomes" id="UP000217784"/>
    </source>
</evidence>
<accession>A0A2A2H619</accession>
<proteinExistence type="predicted"/>
<name>A0A2A2H619_METBR</name>
<protein>
    <submittedName>
        <fullName evidence="1">Uncharacterized protein</fullName>
    </submittedName>
</protein>
<comment type="caution">
    <text evidence="1">The sequence shown here is derived from an EMBL/GenBank/DDBJ whole genome shotgun (WGS) entry which is preliminary data.</text>
</comment>
<evidence type="ECO:0000313" key="1">
    <source>
        <dbReference type="EMBL" id="PAV04911.1"/>
    </source>
</evidence>
<organism evidence="1 2">
    <name type="scientific">Methanobacterium bryantii</name>
    <dbReference type="NCBI Taxonomy" id="2161"/>
    <lineage>
        <taxon>Archaea</taxon>
        <taxon>Methanobacteriati</taxon>
        <taxon>Methanobacteriota</taxon>
        <taxon>Methanomada group</taxon>
        <taxon>Methanobacteria</taxon>
        <taxon>Methanobacteriales</taxon>
        <taxon>Methanobacteriaceae</taxon>
        <taxon>Methanobacterium</taxon>
    </lineage>
</organism>
<dbReference type="Proteomes" id="UP000217784">
    <property type="component" value="Unassembled WGS sequence"/>
</dbReference>
<gene>
    <name evidence="1" type="ORF">ASJ80_11425</name>
</gene>